<accession>A0A1H9X826</accession>
<dbReference type="Proteomes" id="UP000199051">
    <property type="component" value="Unassembled WGS sequence"/>
</dbReference>
<dbReference type="Pfam" id="PF03551">
    <property type="entry name" value="PadR"/>
    <property type="match status" value="1"/>
</dbReference>
<dbReference type="EMBL" id="FOGI01000013">
    <property type="protein sequence ID" value="SES42346.1"/>
    <property type="molecule type" value="Genomic_DNA"/>
</dbReference>
<dbReference type="STRING" id="155974.SAMN04487818_113128"/>
<organism evidence="2 3">
    <name type="scientific">Actinokineospora terrae</name>
    <dbReference type="NCBI Taxonomy" id="155974"/>
    <lineage>
        <taxon>Bacteria</taxon>
        <taxon>Bacillati</taxon>
        <taxon>Actinomycetota</taxon>
        <taxon>Actinomycetes</taxon>
        <taxon>Pseudonocardiales</taxon>
        <taxon>Pseudonocardiaceae</taxon>
        <taxon>Actinokineospora</taxon>
    </lineage>
</organism>
<evidence type="ECO:0000313" key="3">
    <source>
        <dbReference type="Proteomes" id="UP000199051"/>
    </source>
</evidence>
<dbReference type="InterPro" id="IPR036388">
    <property type="entry name" value="WH-like_DNA-bd_sf"/>
</dbReference>
<gene>
    <name evidence="2" type="ORF">SAMN04487818_113128</name>
</gene>
<feature type="domain" description="Transcription regulator PadR N-terminal" evidence="1">
    <location>
        <begin position="13"/>
        <end position="80"/>
    </location>
</feature>
<dbReference type="InterPro" id="IPR036390">
    <property type="entry name" value="WH_DNA-bd_sf"/>
</dbReference>
<evidence type="ECO:0000259" key="1">
    <source>
        <dbReference type="Pfam" id="PF03551"/>
    </source>
</evidence>
<dbReference type="InterPro" id="IPR005149">
    <property type="entry name" value="Tscrpt_reg_PadR_N"/>
</dbReference>
<dbReference type="AlphaFoldDB" id="A0A1H9X826"/>
<name>A0A1H9X826_9PSEU</name>
<keyword evidence="3" id="KW-1185">Reference proteome</keyword>
<protein>
    <submittedName>
        <fullName evidence="2">Transcriptional regulator PadR-like family protein</fullName>
    </submittedName>
</protein>
<reference evidence="3" key="1">
    <citation type="submission" date="2016-10" db="EMBL/GenBank/DDBJ databases">
        <authorList>
            <person name="Varghese N."/>
            <person name="Submissions S."/>
        </authorList>
    </citation>
    <scope>NUCLEOTIDE SEQUENCE [LARGE SCALE GENOMIC DNA]</scope>
    <source>
        <strain evidence="3">DSM 44260</strain>
    </source>
</reference>
<sequence>MTGPLLDVLEVLLEHAGGREKPYGWVIMKAVGRSGPTVYGVLDRLEEWGWVTGTWEELSEDEGRPRRRCYEVTPTGRVRAEALLMQRNRPARGFTLFRSPVSDGAR</sequence>
<proteinExistence type="predicted"/>
<dbReference type="Gene3D" id="1.10.10.10">
    <property type="entry name" value="Winged helix-like DNA-binding domain superfamily/Winged helix DNA-binding domain"/>
    <property type="match status" value="1"/>
</dbReference>
<dbReference type="SUPFAM" id="SSF46785">
    <property type="entry name" value="Winged helix' DNA-binding domain"/>
    <property type="match status" value="1"/>
</dbReference>
<evidence type="ECO:0000313" key="2">
    <source>
        <dbReference type="EMBL" id="SES42346.1"/>
    </source>
</evidence>